<dbReference type="GO" id="GO:0000722">
    <property type="term" value="P:telomere maintenance via recombination"/>
    <property type="evidence" value="ECO:0007669"/>
    <property type="project" value="TreeGrafter"/>
</dbReference>
<dbReference type="OrthoDB" id="4158994at2759"/>
<evidence type="ECO:0008006" key="6">
    <source>
        <dbReference type="Google" id="ProtNLM"/>
    </source>
</evidence>
<comment type="caution">
    <text evidence="4">The sequence shown here is derived from an EMBL/GenBank/DDBJ whole genome shotgun (WGS) entry which is preliminary data.</text>
</comment>
<feature type="transmembrane region" description="Helical" evidence="3">
    <location>
        <begin position="66"/>
        <end position="92"/>
    </location>
</feature>
<feature type="compositionally biased region" description="Polar residues" evidence="2">
    <location>
        <begin position="1"/>
        <end position="10"/>
    </location>
</feature>
<name>A0A0J9XJI0_GEOCN</name>
<sequence length="912" mass="100636">MSSDDTSSTIHEPGSLVPLAGPEPQLEQQQQPNIIGPQPLPNATSTSASQYVKNHILSPEPFADTFAILMLILHLPVWLTVLIDCTFIHFLSPSFSWREIWRPFRFISSAFGGSNSSSTSTSSNSNQSSNTTQSQSSYKKNQPSLFKVLIIDFICAITTLYLTPILKKVVIVFAHAIVASSVGGGQRTFLNAIYATSIVELVTFFWDIICDFFHIEHTYTDLVTSSSPRFLRYSSHISPAMTSPPFSALMDESTQTFNTLTSFYKLFPTLFRFICHIDWYSEFPSLIVQMIAVYVIWLGLSPFLRGELASSLASDSEPPLSQSAHTAAPQAPAGSNITLVPTAPTVAPSQPQPPDFSVESFEETIDIGTSYADSGIRSVVVISVPKEAAEHSGSQSEDLSSLGNSNSGLGFFSGNSGKKNKKAALVRSNQPLWSTLANSIVMSARQEHMPNVPPQPHQKLDPLIRDRQASIGEPKTGPSGCYASYVFEKVVGFFVTGVFTGSLDSYIVRVNQVQWRQTVIKLVNVSDSSITVKPDEATDESGSTVIDVSNTYDTILITVHGLTGGTVYEMEILQVHPDSSYEDTIGRIKICTAPADTNSRQPIAPPSRPLSPVTTLLDTLSQSQVTLSEVKNSIKRSRKDHAKKMSTIRHEIDQIRSKCESNDKTDERVRRKLLSFKSTVKQLEADIKAAEEESKHLEQKAKDYADGYTALKNEWKQQMEILEERKKAEQKAREEFSMKLDGIEAEKSAINAKREKLLAKKERLTSDISKIESDLDQAIQEELGRRKAAREAKMERRKKLVNEFSDAITQMENGVKELKSRTQNNYSTYQNQVQSNFPQLPSHLDAPGGSASNIDGNESSNFTNLNNNNNSSSSVEPNIVINNNANDFEFTGSGVLGNGFFGHDPTSNDKSN</sequence>
<dbReference type="GO" id="GO:0003691">
    <property type="term" value="F:double-stranded telomeric DNA binding"/>
    <property type="evidence" value="ECO:0007669"/>
    <property type="project" value="TreeGrafter"/>
</dbReference>
<feature type="compositionally biased region" description="Low complexity" evidence="2">
    <location>
        <begin position="22"/>
        <end position="37"/>
    </location>
</feature>
<dbReference type="Proteomes" id="UP000242525">
    <property type="component" value="Unassembled WGS sequence"/>
</dbReference>
<dbReference type="PANTHER" id="PTHR18867">
    <property type="entry name" value="RAD50"/>
    <property type="match status" value="1"/>
</dbReference>
<dbReference type="GO" id="GO:0006302">
    <property type="term" value="P:double-strand break repair"/>
    <property type="evidence" value="ECO:0007669"/>
    <property type="project" value="TreeGrafter"/>
</dbReference>
<keyword evidence="3" id="KW-1133">Transmembrane helix</keyword>
<evidence type="ECO:0000256" key="1">
    <source>
        <dbReference type="SAM" id="Coils"/>
    </source>
</evidence>
<feature type="coiled-coil region" evidence="1">
    <location>
        <begin position="673"/>
        <end position="821"/>
    </location>
</feature>
<feature type="transmembrane region" description="Helical" evidence="3">
    <location>
        <begin position="145"/>
        <end position="163"/>
    </location>
</feature>
<dbReference type="GO" id="GO:0043047">
    <property type="term" value="F:single-stranded telomeric DNA binding"/>
    <property type="evidence" value="ECO:0007669"/>
    <property type="project" value="TreeGrafter"/>
</dbReference>
<feature type="region of interest" description="Disordered" evidence="2">
    <location>
        <begin position="1"/>
        <end position="42"/>
    </location>
</feature>
<dbReference type="GO" id="GO:0000794">
    <property type="term" value="C:condensed nuclear chromosome"/>
    <property type="evidence" value="ECO:0007669"/>
    <property type="project" value="TreeGrafter"/>
</dbReference>
<accession>A0A0J9XJI0</accession>
<keyword evidence="3" id="KW-0472">Membrane</keyword>
<keyword evidence="5" id="KW-1185">Reference proteome</keyword>
<gene>
    <name evidence="4" type="ORF">BN980_GECA25s00461g</name>
</gene>
<evidence type="ECO:0000256" key="2">
    <source>
        <dbReference type="SAM" id="MobiDB-lite"/>
    </source>
</evidence>
<dbReference type="GO" id="GO:0051880">
    <property type="term" value="F:G-quadruplex DNA binding"/>
    <property type="evidence" value="ECO:0007669"/>
    <property type="project" value="TreeGrafter"/>
</dbReference>
<feature type="compositionally biased region" description="Low complexity" evidence="2">
    <location>
        <begin position="857"/>
        <end position="873"/>
    </location>
</feature>
<dbReference type="AlphaFoldDB" id="A0A0J9XJI0"/>
<feature type="region of interest" description="Disordered" evidence="2">
    <location>
        <begin position="118"/>
        <end position="137"/>
    </location>
</feature>
<protein>
    <recommendedName>
        <fullName evidence="6">Ubiquitination network signaling protein acrB</fullName>
    </recommendedName>
</protein>
<proteinExistence type="predicted"/>
<feature type="region of interest" description="Disordered" evidence="2">
    <location>
        <begin position="315"/>
        <end position="354"/>
    </location>
</feature>
<dbReference type="PANTHER" id="PTHR18867:SF12">
    <property type="entry name" value="DNA REPAIR PROTEIN RAD50"/>
    <property type="match status" value="1"/>
</dbReference>
<keyword evidence="1" id="KW-0175">Coiled coil</keyword>
<dbReference type="GO" id="GO:0030870">
    <property type="term" value="C:Mre11 complex"/>
    <property type="evidence" value="ECO:0007669"/>
    <property type="project" value="TreeGrafter"/>
</dbReference>
<dbReference type="GO" id="GO:0070192">
    <property type="term" value="P:chromosome organization involved in meiotic cell cycle"/>
    <property type="evidence" value="ECO:0007669"/>
    <property type="project" value="TreeGrafter"/>
</dbReference>
<keyword evidence="3" id="KW-0812">Transmembrane</keyword>
<feature type="region of interest" description="Disordered" evidence="2">
    <location>
        <begin position="840"/>
        <end position="873"/>
    </location>
</feature>
<evidence type="ECO:0000313" key="5">
    <source>
        <dbReference type="Proteomes" id="UP000242525"/>
    </source>
</evidence>
<dbReference type="STRING" id="1173061.A0A0J9XJI0"/>
<feature type="compositionally biased region" description="Polar residues" evidence="2">
    <location>
        <begin position="315"/>
        <end position="325"/>
    </location>
</feature>
<dbReference type="EMBL" id="CCBN010000025">
    <property type="protein sequence ID" value="CDO57778.1"/>
    <property type="molecule type" value="Genomic_DNA"/>
</dbReference>
<evidence type="ECO:0000313" key="4">
    <source>
        <dbReference type="EMBL" id="CDO57778.1"/>
    </source>
</evidence>
<reference evidence="4" key="1">
    <citation type="submission" date="2014-03" db="EMBL/GenBank/DDBJ databases">
        <authorList>
            <person name="Casaregola S."/>
        </authorList>
    </citation>
    <scope>NUCLEOTIDE SEQUENCE [LARGE SCALE GENOMIC DNA]</scope>
    <source>
        <strain evidence="4">CLIB 918</strain>
    </source>
</reference>
<evidence type="ECO:0000256" key="3">
    <source>
        <dbReference type="SAM" id="Phobius"/>
    </source>
</evidence>
<dbReference type="GO" id="GO:0007004">
    <property type="term" value="P:telomere maintenance via telomerase"/>
    <property type="evidence" value="ECO:0007669"/>
    <property type="project" value="TreeGrafter"/>
</dbReference>
<organism evidence="4 5">
    <name type="scientific">Geotrichum candidum</name>
    <name type="common">Oospora lactis</name>
    <name type="synonym">Dipodascus geotrichum</name>
    <dbReference type="NCBI Taxonomy" id="1173061"/>
    <lineage>
        <taxon>Eukaryota</taxon>
        <taxon>Fungi</taxon>
        <taxon>Dikarya</taxon>
        <taxon>Ascomycota</taxon>
        <taxon>Saccharomycotina</taxon>
        <taxon>Dipodascomycetes</taxon>
        <taxon>Dipodascales</taxon>
        <taxon>Dipodascaceae</taxon>
        <taxon>Geotrichum</taxon>
    </lineage>
</organism>